<dbReference type="KEGG" id="ghi:107903877"/>
<comment type="function">
    <text evidence="8">Aux/IAA proteins are short-lived transcriptional factors that function as repressors of early auxin response genes at low auxin concentrations.</text>
</comment>
<organism evidence="10 11">
    <name type="scientific">Gossypium hirsutum</name>
    <name type="common">Upland cotton</name>
    <name type="synonym">Gossypium mexicanum</name>
    <dbReference type="NCBI Taxonomy" id="3635"/>
    <lineage>
        <taxon>Eukaryota</taxon>
        <taxon>Viridiplantae</taxon>
        <taxon>Streptophyta</taxon>
        <taxon>Embryophyta</taxon>
        <taxon>Tracheophyta</taxon>
        <taxon>Spermatophyta</taxon>
        <taxon>Magnoliopsida</taxon>
        <taxon>eudicotyledons</taxon>
        <taxon>Gunneridae</taxon>
        <taxon>Pentapetalae</taxon>
        <taxon>rosids</taxon>
        <taxon>malvids</taxon>
        <taxon>Malvales</taxon>
        <taxon>Malvaceae</taxon>
        <taxon>Malvoideae</taxon>
        <taxon>Gossypium</taxon>
    </lineage>
</organism>
<dbReference type="PaxDb" id="3635-A0A1U8J5C0"/>
<keyword evidence="6 8" id="KW-0539">Nucleus</keyword>
<reference evidence="10" key="1">
    <citation type="journal article" date="2020" name="Nat. Genet.">
        <title>Genomic diversifications of five Gossypium allopolyploid species and their impact on cotton improvement.</title>
        <authorList>
            <person name="Chen Z.J."/>
            <person name="Sreedasyam A."/>
            <person name="Ando A."/>
            <person name="Song Q."/>
            <person name="De Santiago L.M."/>
            <person name="Hulse-Kemp A.M."/>
            <person name="Ding M."/>
            <person name="Ye W."/>
            <person name="Kirkbride R.C."/>
            <person name="Jenkins J."/>
            <person name="Plott C."/>
            <person name="Lovell J."/>
            <person name="Lin Y.M."/>
            <person name="Vaughn R."/>
            <person name="Liu B."/>
            <person name="Simpson S."/>
            <person name="Scheffler B.E."/>
            <person name="Wen L."/>
            <person name="Saski C.A."/>
            <person name="Grover C.E."/>
            <person name="Hu G."/>
            <person name="Conover J.L."/>
            <person name="Carlson J.W."/>
            <person name="Shu S."/>
            <person name="Boston L.B."/>
            <person name="Williams M."/>
            <person name="Peterson D.G."/>
            <person name="McGee K."/>
            <person name="Jones D.C."/>
            <person name="Wendel J.F."/>
            <person name="Stelly D.M."/>
            <person name="Grimwood J."/>
            <person name="Schmutz J."/>
        </authorList>
    </citation>
    <scope>NUCLEOTIDE SEQUENCE [LARGE SCALE GENOMIC DNA]</scope>
    <source>
        <strain evidence="10">cv. TM-1</strain>
    </source>
</reference>
<dbReference type="RefSeq" id="XP_016685542.1">
    <property type="nucleotide sequence ID" value="XM_016830053.2"/>
</dbReference>
<keyword evidence="4 8" id="KW-0805">Transcription regulation</keyword>
<keyword evidence="7 8" id="KW-0927">Auxin signaling pathway</keyword>
<keyword evidence="5 8" id="KW-0804">Transcription</keyword>
<dbReference type="GeneID" id="107903877"/>
<evidence type="ECO:0000256" key="5">
    <source>
        <dbReference type="ARBA" id="ARBA00023163"/>
    </source>
</evidence>
<dbReference type="GO" id="GO:0006355">
    <property type="term" value="P:regulation of DNA-templated transcription"/>
    <property type="evidence" value="ECO:0007669"/>
    <property type="project" value="InterPro"/>
</dbReference>
<dbReference type="PROSITE" id="PS51745">
    <property type="entry name" value="PB1"/>
    <property type="match status" value="1"/>
</dbReference>
<protein>
    <recommendedName>
        <fullName evidence="8">Auxin-responsive protein</fullName>
    </recommendedName>
</protein>
<evidence type="ECO:0000313" key="11">
    <source>
        <dbReference type="RefSeq" id="XP_016685542.1"/>
    </source>
</evidence>
<dbReference type="InterPro" id="IPR003311">
    <property type="entry name" value="AUX_IAA"/>
</dbReference>
<dbReference type="GO" id="GO:0005634">
    <property type="term" value="C:nucleus"/>
    <property type="evidence" value="ECO:0007669"/>
    <property type="project" value="UniProtKB-SubCell"/>
</dbReference>
<evidence type="ECO:0000256" key="1">
    <source>
        <dbReference type="ARBA" id="ARBA00004123"/>
    </source>
</evidence>
<sequence>MLEHTNLLLVAIEVTKRIKLMDSNASSFLLNDSILHSVYNYQSNEENGIIDLGLSLGTFQPQPYHPSTHLVSFEGRYSDLINWPGQPNSSHQKSSNAGYSEECQDEAEGVESKERWVYVKVNMDGVMVGRKVCMADHGGYLGLARQLEEMFGRHSLSGLRLFGVESEYWLLYKDDIEENWRNVGDVPWKEFVERVKRLRICRKKDDVHRPSF</sequence>
<evidence type="ECO:0000256" key="4">
    <source>
        <dbReference type="ARBA" id="ARBA00023015"/>
    </source>
</evidence>
<dbReference type="AlphaFoldDB" id="A0A1U8J5C0"/>
<dbReference type="InterPro" id="IPR033389">
    <property type="entry name" value="AUX/IAA_dom"/>
</dbReference>
<comment type="subcellular location">
    <subcellularLocation>
        <location evidence="1 8">Nucleus</location>
    </subcellularLocation>
</comment>
<name>A0A1U8J5C0_GOSHI</name>
<dbReference type="SUPFAM" id="SSF54277">
    <property type="entry name" value="CAD &amp; PB1 domains"/>
    <property type="match status" value="1"/>
</dbReference>
<dbReference type="OrthoDB" id="1900465at2759"/>
<comment type="subunit">
    <text evidence="8">Homodimers and heterodimers.</text>
</comment>
<feature type="domain" description="PB1" evidence="9">
    <location>
        <begin position="116"/>
        <end position="205"/>
    </location>
</feature>
<keyword evidence="10" id="KW-1185">Reference proteome</keyword>
<dbReference type="STRING" id="3635.A0A1U8J5C0"/>
<proteinExistence type="inferred from homology"/>
<accession>A0A1U8J5C0</accession>
<dbReference type="Pfam" id="PF02309">
    <property type="entry name" value="AUX_IAA"/>
    <property type="match status" value="1"/>
</dbReference>
<gene>
    <name evidence="11" type="primary">LOC107903877</name>
</gene>
<evidence type="ECO:0000313" key="10">
    <source>
        <dbReference type="Proteomes" id="UP000818029"/>
    </source>
</evidence>
<evidence type="ECO:0000256" key="3">
    <source>
        <dbReference type="ARBA" id="ARBA00022491"/>
    </source>
</evidence>
<evidence type="ECO:0000259" key="9">
    <source>
        <dbReference type="PROSITE" id="PS51745"/>
    </source>
</evidence>
<dbReference type="PANTHER" id="PTHR31734:SF114">
    <property type="entry name" value="AUXIN-RESPONSIVE PROTEIN IAA32"/>
    <property type="match status" value="1"/>
</dbReference>
<reference evidence="11" key="2">
    <citation type="submission" date="2025-08" db="UniProtKB">
        <authorList>
            <consortium name="RefSeq"/>
        </authorList>
    </citation>
    <scope>IDENTIFICATION</scope>
</reference>
<evidence type="ECO:0000256" key="7">
    <source>
        <dbReference type="ARBA" id="ARBA00023294"/>
    </source>
</evidence>
<keyword evidence="3 8" id="KW-0678">Repressor</keyword>
<dbReference type="GO" id="GO:0009734">
    <property type="term" value="P:auxin-activated signaling pathway"/>
    <property type="evidence" value="ECO:0007669"/>
    <property type="project" value="UniProtKB-UniRule"/>
</dbReference>
<evidence type="ECO:0000256" key="2">
    <source>
        <dbReference type="ARBA" id="ARBA00006728"/>
    </source>
</evidence>
<dbReference type="InterPro" id="IPR053793">
    <property type="entry name" value="PB1-like"/>
</dbReference>
<evidence type="ECO:0000256" key="6">
    <source>
        <dbReference type="ARBA" id="ARBA00023242"/>
    </source>
</evidence>
<dbReference type="Gene3D" id="3.10.20.90">
    <property type="entry name" value="Phosphatidylinositol 3-kinase Catalytic Subunit, Chain A, domain 1"/>
    <property type="match status" value="1"/>
</dbReference>
<dbReference type="PANTHER" id="PTHR31734">
    <property type="entry name" value="AUXIN-RESPONSIVE PROTEIN IAA17"/>
    <property type="match status" value="1"/>
</dbReference>
<dbReference type="Proteomes" id="UP000818029">
    <property type="component" value="Chromosome D05"/>
</dbReference>
<comment type="similarity">
    <text evidence="2 8">Belongs to the Aux/IAA family.</text>
</comment>
<evidence type="ECO:0000256" key="8">
    <source>
        <dbReference type="RuleBase" id="RU004549"/>
    </source>
</evidence>